<protein>
    <submittedName>
        <fullName evidence="1">Uncharacterized protein</fullName>
    </submittedName>
</protein>
<reference evidence="2" key="1">
    <citation type="submission" date="2018-06" db="EMBL/GenBank/DDBJ databases">
        <title>Complete genome of Pseudomonas insecticola strain QZS01.</title>
        <authorList>
            <person name="Wang J."/>
            <person name="Su Q."/>
        </authorList>
    </citation>
    <scope>NUCLEOTIDE SEQUENCE [LARGE SCALE GENOMIC DNA]</scope>
    <source>
        <strain evidence="2">QZS01</strain>
    </source>
</reference>
<proteinExistence type="predicted"/>
<keyword evidence="2" id="KW-1185">Reference proteome</keyword>
<evidence type="ECO:0000313" key="2">
    <source>
        <dbReference type="Proteomes" id="UP000273143"/>
    </source>
</evidence>
<dbReference type="Proteomes" id="UP000273143">
    <property type="component" value="Chromosome"/>
</dbReference>
<dbReference type="AlphaFoldDB" id="A0A3S9XAS8"/>
<organism evidence="1 2">
    <name type="scientific">Entomomonas moraniae</name>
    <dbReference type="NCBI Taxonomy" id="2213226"/>
    <lineage>
        <taxon>Bacteria</taxon>
        <taxon>Pseudomonadati</taxon>
        <taxon>Pseudomonadota</taxon>
        <taxon>Gammaproteobacteria</taxon>
        <taxon>Pseudomonadales</taxon>
        <taxon>Pseudomonadaceae</taxon>
        <taxon>Entomomonas</taxon>
    </lineage>
</organism>
<dbReference type="RefSeq" id="WP_127161735.1">
    <property type="nucleotide sequence ID" value="NZ_CP029822.1"/>
</dbReference>
<sequence length="63" mass="7096">MFNLLISAFIAVIFIKKTKLAEGVVCSSSILELLKAGITWQMVGFSCKSHSISYHLNYRDDEK</sequence>
<name>A0A3S9XAS8_9GAMM</name>
<dbReference type="EMBL" id="CP029822">
    <property type="protein sequence ID" value="AZS49533.1"/>
    <property type="molecule type" value="Genomic_DNA"/>
</dbReference>
<dbReference type="KEGG" id="emo:DM558_01515"/>
<evidence type="ECO:0000313" key="1">
    <source>
        <dbReference type="EMBL" id="AZS49533.1"/>
    </source>
</evidence>
<gene>
    <name evidence="1" type="ORF">DM558_01515</name>
</gene>
<accession>A0A3S9XAS8</accession>